<accession>A0A2H6KDV7</accession>
<keyword evidence="3" id="KW-1185">Reference proteome</keyword>
<feature type="region of interest" description="Disordered" evidence="1">
    <location>
        <begin position="38"/>
        <end position="64"/>
    </location>
</feature>
<reference evidence="2 3" key="1">
    <citation type="journal article" date="2017" name="BMC Genomics">
        <title>Whole-genome assembly of Babesia ovata and comparative genomics between closely related pathogens.</title>
        <authorList>
            <person name="Yamagishi J."/>
            <person name="Asada M."/>
            <person name="Hakimi H."/>
            <person name="Tanaka T.Q."/>
            <person name="Sugimoto C."/>
            <person name="Kawazu S."/>
        </authorList>
    </citation>
    <scope>NUCLEOTIDE SEQUENCE [LARGE SCALE GENOMIC DNA]</scope>
    <source>
        <strain evidence="2 3">Miyake</strain>
    </source>
</reference>
<dbReference type="RefSeq" id="XP_028867418.1">
    <property type="nucleotide sequence ID" value="XM_029011585.1"/>
</dbReference>
<dbReference type="Proteomes" id="UP000236319">
    <property type="component" value="Unassembled WGS sequence"/>
</dbReference>
<proteinExistence type="predicted"/>
<feature type="compositionally biased region" description="Basic and acidic residues" evidence="1">
    <location>
        <begin position="41"/>
        <end position="64"/>
    </location>
</feature>
<evidence type="ECO:0000256" key="1">
    <source>
        <dbReference type="SAM" id="MobiDB-lite"/>
    </source>
</evidence>
<dbReference type="VEuPathDB" id="PiroplasmaDB:BOVATA_026680"/>
<protein>
    <submittedName>
        <fullName evidence="2">Uncharacterized protein</fullName>
    </submittedName>
</protein>
<dbReference type="EMBL" id="BDSA01000002">
    <property type="protein sequence ID" value="GBE61175.1"/>
    <property type="molecule type" value="Genomic_DNA"/>
</dbReference>
<name>A0A2H6KDV7_9APIC</name>
<evidence type="ECO:0000313" key="2">
    <source>
        <dbReference type="EMBL" id="GBE61175.1"/>
    </source>
</evidence>
<organism evidence="2 3">
    <name type="scientific">Babesia ovata</name>
    <dbReference type="NCBI Taxonomy" id="189622"/>
    <lineage>
        <taxon>Eukaryota</taxon>
        <taxon>Sar</taxon>
        <taxon>Alveolata</taxon>
        <taxon>Apicomplexa</taxon>
        <taxon>Aconoidasida</taxon>
        <taxon>Piroplasmida</taxon>
        <taxon>Babesiidae</taxon>
        <taxon>Babesia</taxon>
    </lineage>
</organism>
<dbReference type="AlphaFoldDB" id="A0A2H6KDV7"/>
<dbReference type="GeneID" id="39874945"/>
<comment type="caution">
    <text evidence="2">The sequence shown here is derived from an EMBL/GenBank/DDBJ whole genome shotgun (WGS) entry which is preliminary data.</text>
</comment>
<sequence length="392" mass="41346">MIQPPMYLFRLHLSRLNGGVRSLNPLKGGMKEAALGVTARRQTEKGDDKAAKRGGEPECEHSVEEGHTDAIDVLGDGLVRQPVERVHLLDGDLQCHAEILAGPLALVAAGGSGEGVDVPEREAVLEECGRGGVAVRDGGAVGSVIGVRGQWTLLGCAVVVAAPGVAVLEQLLKQVVECLREVHYPREVEVGVFLGEGGAYVVAEGLECHAPLPEARSAAGVIEGFLPVLTGLSPVTEEIVVKGEQLVWRAWRSGEEATQGAAEPGEGRRCAAAEGAENVHDASALGGTGGQPDLRECVGEGSESDVLRVGGQRQAAEVYQGHVGVPGVRLLRLEQRRHGIMSDGQMHGIVRKPAAPCEHLVDVARRPGRGMHLEVARLIILMEVRAEAIEEL</sequence>
<gene>
    <name evidence="2" type="ORF">BOVATA_026680</name>
</gene>
<evidence type="ECO:0000313" key="3">
    <source>
        <dbReference type="Proteomes" id="UP000236319"/>
    </source>
</evidence>